<protein>
    <recommendedName>
        <fullName evidence="1">SHOCT-like domain-containing protein</fullName>
    </recommendedName>
</protein>
<dbReference type="AlphaFoldDB" id="A0A1I2VYQ8"/>
<organism evidence="2 3">
    <name type="scientific">Desulfotruncus arcticus DSM 17038</name>
    <dbReference type="NCBI Taxonomy" id="1121424"/>
    <lineage>
        <taxon>Bacteria</taxon>
        <taxon>Bacillati</taxon>
        <taxon>Bacillota</taxon>
        <taxon>Clostridia</taxon>
        <taxon>Eubacteriales</taxon>
        <taxon>Desulfallaceae</taxon>
        <taxon>Desulfotruncus</taxon>
    </lineage>
</organism>
<dbReference type="EMBL" id="FOOX01000012">
    <property type="protein sequence ID" value="SFG92431.1"/>
    <property type="molecule type" value="Genomic_DNA"/>
</dbReference>
<accession>A0A1I2VYQ8</accession>
<name>A0A1I2VYQ8_9FIRM</name>
<feature type="domain" description="SHOCT-like" evidence="1">
    <location>
        <begin position="4"/>
        <end position="42"/>
    </location>
</feature>
<evidence type="ECO:0000313" key="2">
    <source>
        <dbReference type="EMBL" id="SFG92431.1"/>
    </source>
</evidence>
<dbReference type="Proteomes" id="UP000199337">
    <property type="component" value="Unassembled WGS sequence"/>
</dbReference>
<dbReference type="STRING" id="341036.SAMN05660649_03146"/>
<dbReference type="Pfam" id="PF20612">
    <property type="entry name" value="SHOCT_2"/>
    <property type="match status" value="1"/>
</dbReference>
<proteinExistence type="predicted"/>
<sequence length="50" mass="5933">MLNENLINYQLSLHILDSLRKMNLITEEEFMAIDKENKKSFKAQEYQGLS</sequence>
<keyword evidence="3" id="KW-1185">Reference proteome</keyword>
<gene>
    <name evidence="2" type="ORF">SAMN05660649_03146</name>
</gene>
<dbReference type="RefSeq" id="WP_165613558.1">
    <property type="nucleotide sequence ID" value="NZ_FOOX01000012.1"/>
</dbReference>
<evidence type="ECO:0000313" key="3">
    <source>
        <dbReference type="Proteomes" id="UP000199337"/>
    </source>
</evidence>
<dbReference type="InterPro" id="IPR046749">
    <property type="entry name" value="SHOCT_2"/>
</dbReference>
<reference evidence="3" key="1">
    <citation type="submission" date="2016-10" db="EMBL/GenBank/DDBJ databases">
        <authorList>
            <person name="Varghese N."/>
            <person name="Submissions S."/>
        </authorList>
    </citation>
    <scope>NUCLEOTIDE SEQUENCE [LARGE SCALE GENOMIC DNA]</scope>
    <source>
        <strain evidence="3">DSM 17038</strain>
    </source>
</reference>
<evidence type="ECO:0000259" key="1">
    <source>
        <dbReference type="Pfam" id="PF20612"/>
    </source>
</evidence>